<feature type="region of interest" description="Disordered" evidence="1">
    <location>
        <begin position="320"/>
        <end position="339"/>
    </location>
</feature>
<feature type="region of interest" description="Disordered" evidence="1">
    <location>
        <begin position="144"/>
        <end position="165"/>
    </location>
</feature>
<keyword evidence="3" id="KW-1185">Reference proteome</keyword>
<dbReference type="Proteomes" id="UP001365542">
    <property type="component" value="Unassembled WGS sequence"/>
</dbReference>
<proteinExistence type="predicted"/>
<dbReference type="AlphaFoldDB" id="A0AAV9WVJ8"/>
<feature type="compositionally biased region" description="Polar residues" evidence="1">
    <location>
        <begin position="619"/>
        <end position="628"/>
    </location>
</feature>
<sequence>MQTDKGSLASEEIQNLFSTNIMKQHYLNGFTRRQQLCTQPSTPVVVPENVDANGNVRVTIDPNQRLKTSIDACSSCENMGGFMSKIVHGGCVELFRIKFDEPENPDNPIRSLELDLRSTKNAKVENPPKESLSDRMRLLEARMRGSDIHEPSEKEDTTKSIAIPEELPSEKLIQGIKAIADRCQKTTEKKQSVILDDEKSVATQLVVKSNPSEKHKKKEEKNIQNPPGQKTVSLIQPRARNAKSNLPFQLGPQPKKPKKSKKSKDALSATKVIGSPVQAITVYDRPTDDDPTLRNPQPAWAKKTGNELIITEEVNHEISKSASSQYRFSGGSEIPSAPEMPWYRPFEIEESRKKIERPPPVKANEPSFFVLLSHEDEKPSPLHRTDILRSQQSFSVNTNTLNLDSKPLLDSEDEWETSGASSTSGPHARKTKVQQGREETAILLNRESLNMSYQNTEESLSAAMGALKMEDGFQAAVNDLQYRGEKVAAEIEMLKDLQEKHQQQDYEIDQLLDAPLPTVKYRILKQGEPLPLAQTLDELIDTGARNAPSFEPSSLREGTGESISNAIQIHQNLCRQPSDQEKLDWLASLESSSPSTISRPVSASDADETMNQESEHEQNNICNPANEQEPTETIPFQIDMSINNAKILSRPLPIPRDVYDGPIKAPPGFEGHFPNMNSSQNCSHKPIPMEANHPIGLLRFPTIPITLRHPGPDLGHQYLQKSLIERLGDEFEKFIDMSESD</sequence>
<organism evidence="2 3">
    <name type="scientific">Orbilia ellipsospora</name>
    <dbReference type="NCBI Taxonomy" id="2528407"/>
    <lineage>
        <taxon>Eukaryota</taxon>
        <taxon>Fungi</taxon>
        <taxon>Dikarya</taxon>
        <taxon>Ascomycota</taxon>
        <taxon>Pezizomycotina</taxon>
        <taxon>Orbiliomycetes</taxon>
        <taxon>Orbiliales</taxon>
        <taxon>Orbiliaceae</taxon>
        <taxon>Orbilia</taxon>
    </lineage>
</organism>
<feature type="region of interest" description="Disordered" evidence="1">
    <location>
        <begin position="399"/>
        <end position="437"/>
    </location>
</feature>
<comment type="caution">
    <text evidence="2">The sequence shown here is derived from an EMBL/GenBank/DDBJ whole genome shotgun (WGS) entry which is preliminary data.</text>
</comment>
<feature type="compositionally biased region" description="Low complexity" evidence="1">
    <location>
        <begin position="589"/>
        <end position="604"/>
    </location>
</feature>
<feature type="region of interest" description="Disordered" evidence="1">
    <location>
        <begin position="205"/>
        <end position="305"/>
    </location>
</feature>
<gene>
    <name evidence="2" type="ORF">TWF694_005442</name>
</gene>
<accession>A0AAV9WVJ8</accession>
<evidence type="ECO:0000256" key="1">
    <source>
        <dbReference type="SAM" id="MobiDB-lite"/>
    </source>
</evidence>
<reference evidence="2 3" key="1">
    <citation type="submission" date="2019-10" db="EMBL/GenBank/DDBJ databases">
        <authorList>
            <person name="Palmer J.M."/>
        </authorList>
    </citation>
    <scope>NUCLEOTIDE SEQUENCE [LARGE SCALE GENOMIC DNA]</scope>
    <source>
        <strain evidence="2 3">TWF694</strain>
    </source>
</reference>
<evidence type="ECO:0000313" key="3">
    <source>
        <dbReference type="Proteomes" id="UP001365542"/>
    </source>
</evidence>
<feature type="compositionally biased region" description="Basic and acidic residues" evidence="1">
    <location>
        <begin position="144"/>
        <end position="158"/>
    </location>
</feature>
<protein>
    <submittedName>
        <fullName evidence="2">Uncharacterized protein</fullName>
    </submittedName>
</protein>
<feature type="region of interest" description="Disordered" evidence="1">
    <location>
        <begin position="589"/>
        <end position="628"/>
    </location>
</feature>
<dbReference type="EMBL" id="JAVHJO010000017">
    <property type="protein sequence ID" value="KAK6525297.1"/>
    <property type="molecule type" value="Genomic_DNA"/>
</dbReference>
<evidence type="ECO:0000313" key="2">
    <source>
        <dbReference type="EMBL" id="KAK6525297.1"/>
    </source>
</evidence>
<name>A0AAV9WVJ8_9PEZI</name>
<feature type="compositionally biased region" description="Polar residues" evidence="1">
    <location>
        <begin position="223"/>
        <end position="234"/>
    </location>
</feature>